<dbReference type="SUPFAM" id="SSF109854">
    <property type="entry name" value="DinB/YfiT-like putative metalloenzymes"/>
    <property type="match status" value="1"/>
</dbReference>
<keyword evidence="4 5" id="KW-0862">Zinc</keyword>
<keyword evidence="3 5" id="KW-0378">Hydrolase</keyword>
<sequence>MDDLRYPIGAFAWEGEISADQRNKWIQDIEALPGLLRHAVSGLNAQQLNEPYRPGGWSSQQVVHHLADSHMNSLIRFKLALTEEQPTVKPYDEAAWAELADTRQAPIELSLALLDSLHERWALLLRSLDEKAWERTLFHPASGIIRLDVNLGTYAWHGKHHTAHITRLRERMGW</sequence>
<dbReference type="EC" id="3.-.-.-" evidence="5"/>
<keyword evidence="2 5" id="KW-0479">Metal-binding</keyword>
<dbReference type="EMBL" id="CP027059">
    <property type="protein sequence ID" value="UQZ85173.1"/>
    <property type="molecule type" value="Genomic_DNA"/>
</dbReference>
<proteinExistence type="inferred from homology"/>
<comment type="function">
    <text evidence="5">Possible metal-dependent hydrolase.</text>
</comment>
<reference evidence="7" key="1">
    <citation type="submission" date="2018-02" db="EMBL/GenBank/DDBJ databases">
        <authorList>
            <person name="Kim S.-K."/>
            <person name="Jung H.-I."/>
            <person name="Lee S.-W."/>
        </authorList>
    </citation>
    <scope>NUCLEOTIDE SEQUENCE</scope>
    <source>
        <strain evidence="7">SK3146</strain>
    </source>
</reference>
<evidence type="ECO:0000259" key="6">
    <source>
        <dbReference type="Pfam" id="PF12867"/>
    </source>
</evidence>
<dbReference type="HAMAP" id="MF_01256">
    <property type="entry name" value="YfiT_hydrol"/>
    <property type="match status" value="1"/>
</dbReference>
<accession>A0ABY4RSU0</accession>
<keyword evidence="8" id="KW-1185">Reference proteome</keyword>
<dbReference type="InterPro" id="IPR024775">
    <property type="entry name" value="DinB-like"/>
</dbReference>
<dbReference type="InterPro" id="IPR023774">
    <property type="entry name" value="Put_metal_dep_hydrolase_YfiT"/>
</dbReference>
<evidence type="ECO:0000256" key="3">
    <source>
        <dbReference type="ARBA" id="ARBA00022801"/>
    </source>
</evidence>
<dbReference type="NCBIfam" id="NF009807">
    <property type="entry name" value="PRK13291.1"/>
    <property type="match status" value="1"/>
</dbReference>
<evidence type="ECO:0000313" key="7">
    <source>
        <dbReference type="EMBL" id="UQZ85173.1"/>
    </source>
</evidence>
<dbReference type="Gene3D" id="1.20.120.450">
    <property type="entry name" value="dinb family like domain"/>
    <property type="match status" value="1"/>
</dbReference>
<evidence type="ECO:0000256" key="1">
    <source>
        <dbReference type="ARBA" id="ARBA00022490"/>
    </source>
</evidence>
<evidence type="ECO:0000256" key="5">
    <source>
        <dbReference type="HAMAP-Rule" id="MF_01256"/>
    </source>
</evidence>
<evidence type="ECO:0000256" key="2">
    <source>
        <dbReference type="ARBA" id="ARBA00022723"/>
    </source>
</evidence>
<gene>
    <name evidence="7" type="primary">yfiT</name>
    <name evidence="7" type="ORF">SK3146_04456</name>
</gene>
<feature type="binding site" evidence="5">
    <location>
        <position position="161"/>
    </location>
    <ligand>
        <name>Zn(2+)</name>
        <dbReference type="ChEBI" id="CHEBI:29105"/>
    </ligand>
</feature>
<reference evidence="7" key="2">
    <citation type="journal article" date="2021" name="J Anim Sci Technol">
        <title>Complete genome sequence of Paenibacillus konkukensis sp. nov. SK3146 as a potential probiotic strain.</title>
        <authorList>
            <person name="Jung H.I."/>
            <person name="Park S."/>
            <person name="Niu K.M."/>
            <person name="Lee S.W."/>
            <person name="Kothari D."/>
            <person name="Yi K.J."/>
            <person name="Kim S.K."/>
        </authorList>
    </citation>
    <scope>NUCLEOTIDE SEQUENCE</scope>
    <source>
        <strain evidence="7">SK3146</strain>
    </source>
</reference>
<dbReference type="Proteomes" id="UP001057134">
    <property type="component" value="Chromosome"/>
</dbReference>
<evidence type="ECO:0000256" key="4">
    <source>
        <dbReference type="ARBA" id="ARBA00022833"/>
    </source>
</evidence>
<dbReference type="GO" id="GO:0016787">
    <property type="term" value="F:hydrolase activity"/>
    <property type="evidence" value="ECO:0007669"/>
    <property type="project" value="UniProtKB-KW"/>
</dbReference>
<name>A0ABY4RSU0_9BACL</name>
<comment type="similarity">
    <text evidence="5">Belongs to the metal hydrolase YfiT family.</text>
</comment>
<dbReference type="Pfam" id="PF12867">
    <property type="entry name" value="DinB_2"/>
    <property type="match status" value="1"/>
</dbReference>
<evidence type="ECO:0000313" key="8">
    <source>
        <dbReference type="Proteomes" id="UP001057134"/>
    </source>
</evidence>
<comment type="subunit">
    <text evidence="5">Homodimer.</text>
</comment>
<dbReference type="RefSeq" id="WP_249860838.1">
    <property type="nucleotide sequence ID" value="NZ_CP027059.1"/>
</dbReference>
<protein>
    <recommendedName>
        <fullName evidence="5">Putative metal-dependent hydrolase SK3146_04456</fullName>
        <ecNumber evidence="5">3.-.-.-</ecNumber>
    </recommendedName>
</protein>
<comment type="subcellular location">
    <subcellularLocation>
        <location evidence="5">Cytoplasm</location>
    </subcellularLocation>
</comment>
<comment type="cofactor">
    <cofactor evidence="5">
        <name>Zn(2+)</name>
        <dbReference type="ChEBI" id="CHEBI:29105"/>
    </cofactor>
    <text evidence="5">Binds 1 zinc ion per subunit.</text>
</comment>
<organism evidence="7 8">
    <name type="scientific">Paenibacillus konkukensis</name>
    <dbReference type="NCBI Taxonomy" id="2020716"/>
    <lineage>
        <taxon>Bacteria</taxon>
        <taxon>Bacillati</taxon>
        <taxon>Bacillota</taxon>
        <taxon>Bacilli</taxon>
        <taxon>Bacillales</taxon>
        <taxon>Paenibacillaceae</taxon>
        <taxon>Paenibacillus</taxon>
    </lineage>
</organism>
<feature type="domain" description="DinB-like" evidence="6">
    <location>
        <begin position="30"/>
        <end position="165"/>
    </location>
</feature>
<keyword evidence="1 5" id="KW-0963">Cytoplasm</keyword>
<dbReference type="InterPro" id="IPR034660">
    <property type="entry name" value="DinB/YfiT-like"/>
</dbReference>
<feature type="binding site" evidence="5">
    <location>
        <position position="157"/>
    </location>
    <ligand>
        <name>Zn(2+)</name>
        <dbReference type="ChEBI" id="CHEBI:29105"/>
    </ligand>
</feature>
<feature type="binding site" evidence="5">
    <location>
        <position position="65"/>
    </location>
    <ligand>
        <name>Zn(2+)</name>
        <dbReference type="ChEBI" id="CHEBI:29105"/>
    </ligand>
</feature>